<name>A0AAW1TH65_9CHLO</name>
<sequence length="295" mass="32478">MTASGYSLPVAIRLLTHAELPRLSYPFRAAELIDALPSYCEATTRIYQTYALLRAQSQMDPDKSLIQVVLIRSLHKGQTDNSGKAVLENTVCQQLSFTTPIHSDANPSHPRHHQPERMSCYTGQRRNSMWRPTRHCASGQHDGPCYIFLSACRLCEETGTCLELFVLQAPAANEESRTRECLSQPCSPLDTPLNFRFLLTLKPSSQSELTDANPFGHLGPSAQQDKEVGMKLLAISGQGIKHSIRSIRSRTSALPRRPGASSRTGLGAMQVIAIWCGARELPGVPNGLMMVLPGR</sequence>
<comment type="caution">
    <text evidence="1">The sequence shown here is derived from an EMBL/GenBank/DDBJ whole genome shotgun (WGS) entry which is preliminary data.</text>
</comment>
<gene>
    <name evidence="1" type="ORF">WJX84_010331</name>
</gene>
<dbReference type="Proteomes" id="UP001485043">
    <property type="component" value="Unassembled WGS sequence"/>
</dbReference>
<dbReference type="AlphaFoldDB" id="A0AAW1TH65"/>
<organism evidence="1 2">
    <name type="scientific">Apatococcus fuscideae</name>
    <dbReference type="NCBI Taxonomy" id="2026836"/>
    <lineage>
        <taxon>Eukaryota</taxon>
        <taxon>Viridiplantae</taxon>
        <taxon>Chlorophyta</taxon>
        <taxon>core chlorophytes</taxon>
        <taxon>Trebouxiophyceae</taxon>
        <taxon>Chlorellales</taxon>
        <taxon>Chlorellaceae</taxon>
        <taxon>Apatococcus</taxon>
    </lineage>
</organism>
<evidence type="ECO:0000313" key="2">
    <source>
        <dbReference type="Proteomes" id="UP001485043"/>
    </source>
</evidence>
<reference evidence="1 2" key="1">
    <citation type="journal article" date="2024" name="Nat. Commun.">
        <title>Phylogenomics reveals the evolutionary origins of lichenization in chlorophyte algae.</title>
        <authorList>
            <person name="Puginier C."/>
            <person name="Libourel C."/>
            <person name="Otte J."/>
            <person name="Skaloud P."/>
            <person name="Haon M."/>
            <person name="Grisel S."/>
            <person name="Petersen M."/>
            <person name="Berrin J.G."/>
            <person name="Delaux P.M."/>
            <person name="Dal Grande F."/>
            <person name="Keller J."/>
        </authorList>
    </citation>
    <scope>NUCLEOTIDE SEQUENCE [LARGE SCALE GENOMIC DNA]</scope>
    <source>
        <strain evidence="1 2">SAG 2523</strain>
    </source>
</reference>
<dbReference type="EMBL" id="JALJOV010000037">
    <property type="protein sequence ID" value="KAK9868269.1"/>
    <property type="molecule type" value="Genomic_DNA"/>
</dbReference>
<keyword evidence="2" id="KW-1185">Reference proteome</keyword>
<evidence type="ECO:0000313" key="1">
    <source>
        <dbReference type="EMBL" id="KAK9868269.1"/>
    </source>
</evidence>
<protein>
    <submittedName>
        <fullName evidence="1">Uncharacterized protein</fullName>
    </submittedName>
</protein>
<accession>A0AAW1TH65</accession>
<proteinExistence type="predicted"/>